<keyword evidence="3" id="KW-1185">Reference proteome</keyword>
<reference evidence="2 3" key="1">
    <citation type="journal article" date="2012" name="J. Bacteriol.">
        <title>Draft Genome Sequence of Oceaniovalibus guishaninsula JLT2003T.</title>
        <authorList>
            <person name="Tang K."/>
            <person name="Liu K."/>
            <person name="Jiao N."/>
        </authorList>
    </citation>
    <scope>NUCLEOTIDE SEQUENCE [LARGE SCALE GENOMIC DNA]</scope>
    <source>
        <strain evidence="2 3">JLT2003</strain>
    </source>
</reference>
<sequence>MGPMAFGDLAQNFLLKRSGVRLNSDLARLSNELATGMKSRPGANATNDVGGIAGIDGSLAKLDAWKTATAEARMTAGAMQAALGRIGNEMTGLQKQLAVTENQSDGPAIATVARAGRAAFAAIVGTLNTKVGGVAVFAGIDTDGPALADADTILAAIEADIATIPDPADKARRVEEWFAPAPVGRFDSGAYAGSTTGKAPLNLSPDDTVPLDVRADAPELRRAMAATARLALAAPPAAPATAAAMMKGSLANLVGAIDGTTGLQAKLGIVEAKIGAAELRNDTERTALMQARIDLAGADPYDTAVRLQQTEVQLETLYAMTARMSRLSLVNYL</sequence>
<evidence type="ECO:0000259" key="1">
    <source>
        <dbReference type="Pfam" id="PF00700"/>
    </source>
</evidence>
<dbReference type="eggNOG" id="COG1344">
    <property type="taxonomic scope" value="Bacteria"/>
</dbReference>
<dbReference type="SUPFAM" id="SSF64518">
    <property type="entry name" value="Phase 1 flagellin"/>
    <property type="match status" value="1"/>
</dbReference>
<comment type="caution">
    <text evidence="2">The sequence shown here is derived from an EMBL/GenBank/DDBJ whole genome shotgun (WGS) entry which is preliminary data.</text>
</comment>
<organism evidence="2 3">
    <name type="scientific">Oceaniovalibus guishaninsula JLT2003</name>
    <dbReference type="NCBI Taxonomy" id="1231392"/>
    <lineage>
        <taxon>Bacteria</taxon>
        <taxon>Pseudomonadati</taxon>
        <taxon>Pseudomonadota</taxon>
        <taxon>Alphaproteobacteria</taxon>
        <taxon>Rhodobacterales</taxon>
        <taxon>Roseobacteraceae</taxon>
        <taxon>Oceaniovalibus</taxon>
    </lineage>
</organism>
<dbReference type="AlphaFoldDB" id="K2HDV1"/>
<evidence type="ECO:0000313" key="3">
    <source>
        <dbReference type="Proteomes" id="UP000006765"/>
    </source>
</evidence>
<dbReference type="EMBL" id="AMGO01000021">
    <property type="protein sequence ID" value="EKE44707.1"/>
    <property type="molecule type" value="Genomic_DNA"/>
</dbReference>
<name>K2HDV1_9RHOB</name>
<protein>
    <recommendedName>
        <fullName evidence="1">Flagellin C-terminal domain-containing protein</fullName>
    </recommendedName>
</protein>
<dbReference type="Pfam" id="PF00700">
    <property type="entry name" value="Flagellin_C"/>
    <property type="match status" value="1"/>
</dbReference>
<dbReference type="InterPro" id="IPR046358">
    <property type="entry name" value="Flagellin_C"/>
</dbReference>
<accession>K2HDV1</accession>
<evidence type="ECO:0000313" key="2">
    <source>
        <dbReference type="EMBL" id="EKE44707.1"/>
    </source>
</evidence>
<dbReference type="Proteomes" id="UP000006765">
    <property type="component" value="Unassembled WGS sequence"/>
</dbReference>
<dbReference type="STRING" id="1231392.OCGS_1545"/>
<proteinExistence type="predicted"/>
<feature type="domain" description="Flagellin C-terminal" evidence="1">
    <location>
        <begin position="255"/>
        <end position="333"/>
    </location>
</feature>
<gene>
    <name evidence="2" type="ORF">OCGS_1545</name>
</gene>